<dbReference type="AlphaFoldDB" id="A0A9P9EIZ5"/>
<dbReference type="PROSITE" id="PS50089">
    <property type="entry name" value="ZF_RING_2"/>
    <property type="match status" value="1"/>
</dbReference>
<evidence type="ECO:0000313" key="5">
    <source>
        <dbReference type="Proteomes" id="UP000700596"/>
    </source>
</evidence>
<name>A0A9P9EIZ5_9PLEO</name>
<dbReference type="OrthoDB" id="8062037at2759"/>
<keyword evidence="1" id="KW-0863">Zinc-finger</keyword>
<evidence type="ECO:0008006" key="6">
    <source>
        <dbReference type="Google" id="ProtNLM"/>
    </source>
</evidence>
<dbReference type="Gene3D" id="3.30.40.10">
    <property type="entry name" value="Zinc/RING finger domain, C3HC4 (zinc finger)"/>
    <property type="match status" value="1"/>
</dbReference>
<accession>A0A9P9EIZ5</accession>
<dbReference type="SUPFAM" id="SSF57850">
    <property type="entry name" value="RING/U-box"/>
    <property type="match status" value="1"/>
</dbReference>
<feature type="domain" description="BTB" evidence="3">
    <location>
        <begin position="26"/>
        <end position="147"/>
    </location>
</feature>
<dbReference type="Proteomes" id="UP000700596">
    <property type="component" value="Unassembled WGS sequence"/>
</dbReference>
<dbReference type="EMBL" id="JAGMWT010000001">
    <property type="protein sequence ID" value="KAH7137952.1"/>
    <property type="molecule type" value="Genomic_DNA"/>
</dbReference>
<reference evidence="4" key="1">
    <citation type="journal article" date="2021" name="Nat. Commun.">
        <title>Genetic determinants of endophytism in the Arabidopsis root mycobiome.</title>
        <authorList>
            <person name="Mesny F."/>
            <person name="Miyauchi S."/>
            <person name="Thiergart T."/>
            <person name="Pickel B."/>
            <person name="Atanasova L."/>
            <person name="Karlsson M."/>
            <person name="Huettel B."/>
            <person name="Barry K.W."/>
            <person name="Haridas S."/>
            <person name="Chen C."/>
            <person name="Bauer D."/>
            <person name="Andreopoulos W."/>
            <person name="Pangilinan J."/>
            <person name="LaButti K."/>
            <person name="Riley R."/>
            <person name="Lipzen A."/>
            <person name="Clum A."/>
            <person name="Drula E."/>
            <person name="Henrissat B."/>
            <person name="Kohler A."/>
            <person name="Grigoriev I.V."/>
            <person name="Martin F.M."/>
            <person name="Hacquard S."/>
        </authorList>
    </citation>
    <scope>NUCLEOTIDE SEQUENCE</scope>
    <source>
        <strain evidence="4">MPI-CAGE-CH-0243</strain>
    </source>
</reference>
<evidence type="ECO:0000259" key="2">
    <source>
        <dbReference type="PROSITE" id="PS50089"/>
    </source>
</evidence>
<dbReference type="GO" id="GO:0008270">
    <property type="term" value="F:zinc ion binding"/>
    <property type="evidence" value="ECO:0007669"/>
    <property type="project" value="UniProtKB-KW"/>
</dbReference>
<evidence type="ECO:0000313" key="4">
    <source>
        <dbReference type="EMBL" id="KAH7137952.1"/>
    </source>
</evidence>
<gene>
    <name evidence="4" type="ORF">B0J11DRAFT_500205</name>
</gene>
<dbReference type="InterPro" id="IPR001841">
    <property type="entry name" value="Znf_RING"/>
</dbReference>
<protein>
    <recommendedName>
        <fullName evidence="6">RING-type domain-containing protein</fullName>
    </recommendedName>
</protein>
<evidence type="ECO:0000259" key="3">
    <source>
        <dbReference type="PROSITE" id="PS50097"/>
    </source>
</evidence>
<dbReference type="InterPro" id="IPR000210">
    <property type="entry name" value="BTB/POZ_dom"/>
</dbReference>
<evidence type="ECO:0000256" key="1">
    <source>
        <dbReference type="PROSITE-ProRule" id="PRU00175"/>
    </source>
</evidence>
<dbReference type="InterPro" id="IPR013083">
    <property type="entry name" value="Znf_RING/FYVE/PHD"/>
</dbReference>
<dbReference type="PROSITE" id="PS50097">
    <property type="entry name" value="BTB"/>
    <property type="match status" value="1"/>
</dbReference>
<dbReference type="SUPFAM" id="SSF54695">
    <property type="entry name" value="POZ domain"/>
    <property type="match status" value="1"/>
</dbReference>
<keyword evidence="1" id="KW-0479">Metal-binding</keyword>
<proteinExistence type="predicted"/>
<organism evidence="4 5">
    <name type="scientific">Dendryphion nanum</name>
    <dbReference type="NCBI Taxonomy" id="256645"/>
    <lineage>
        <taxon>Eukaryota</taxon>
        <taxon>Fungi</taxon>
        <taxon>Dikarya</taxon>
        <taxon>Ascomycota</taxon>
        <taxon>Pezizomycotina</taxon>
        <taxon>Dothideomycetes</taxon>
        <taxon>Pleosporomycetidae</taxon>
        <taxon>Pleosporales</taxon>
        <taxon>Torulaceae</taxon>
        <taxon>Dendryphion</taxon>
    </lineage>
</organism>
<keyword evidence="1" id="KW-0862">Zinc</keyword>
<feature type="domain" description="RING-type" evidence="2">
    <location>
        <begin position="67"/>
        <end position="108"/>
    </location>
</feature>
<dbReference type="Gene3D" id="3.30.710.10">
    <property type="entry name" value="Potassium Channel Kv1.1, Chain A"/>
    <property type="match status" value="1"/>
</dbReference>
<keyword evidence="5" id="KW-1185">Reference proteome</keyword>
<sequence length="259" mass="29331">MTPSSNRGAVKKPRKHRPLFLGNKFVNIIAGIDGQVISVHQDLLCARSPYFKDRLQKVRKKIYNEECSICHDFMHPETQPITWCEACGNNFHRKCKSEWAANSCPMCRAPDSFNEKSAQDIQCSDLNSEGLEVYVQWLYSGTIPNFEEESVFTQKEIRSLQGCAVAEILQDDEFREAMFGDFLRQNRLKSFGIDEFSRIIYGITNGPCALREIFVEFCIAIMEPGDLKDGLNQAFLLDIARAALMNLHSKGSTSLLATS</sequence>
<comment type="caution">
    <text evidence="4">The sequence shown here is derived from an EMBL/GenBank/DDBJ whole genome shotgun (WGS) entry which is preliminary data.</text>
</comment>
<dbReference type="InterPro" id="IPR011333">
    <property type="entry name" value="SKP1/BTB/POZ_sf"/>
</dbReference>